<reference evidence="3 4" key="1">
    <citation type="submission" date="2018-10" db="EMBL/GenBank/DDBJ databases">
        <title>Pan-genome distribution and transcriptional activeness of fungal secondary metabolism genes in Aspergillus section Fumigati.</title>
        <authorList>
            <person name="Takahashi H."/>
            <person name="Umemura M."/>
            <person name="Ninomiya A."/>
            <person name="Kusuya Y."/>
            <person name="Urayama S."/>
            <person name="Shimizu M."/>
            <person name="Watanabe A."/>
            <person name="Kamei K."/>
            <person name="Yaguchi T."/>
            <person name="Hagiwara D."/>
        </authorList>
    </citation>
    <scope>NUCLEOTIDE SEQUENCE [LARGE SCALE GENOMIC DNA]</scope>
    <source>
        <strain evidence="3 4">IFM 55266</strain>
    </source>
</reference>
<organism evidence="3 4">
    <name type="scientific">Aspergillus pseudoviridinutans</name>
    <dbReference type="NCBI Taxonomy" id="1517512"/>
    <lineage>
        <taxon>Eukaryota</taxon>
        <taxon>Fungi</taxon>
        <taxon>Dikarya</taxon>
        <taxon>Ascomycota</taxon>
        <taxon>Pezizomycotina</taxon>
        <taxon>Eurotiomycetes</taxon>
        <taxon>Eurotiomycetidae</taxon>
        <taxon>Eurotiales</taxon>
        <taxon>Aspergillaceae</taxon>
        <taxon>Aspergillus</taxon>
        <taxon>Aspergillus subgen. Fumigati</taxon>
    </lineage>
</organism>
<dbReference type="GeneID" id="67005497"/>
<dbReference type="Gene3D" id="3.60.21.70">
    <property type="entry name" value="PhoD-like phosphatase"/>
    <property type="match status" value="1"/>
</dbReference>
<keyword evidence="4" id="KW-1185">Reference proteome</keyword>
<sequence length="779" mass="89787">MAFPQKDCDRSIDSVVHTTIPYPNRHHVPSSDSVYGRMQRPPHDSDRSRTQEFSPYETMLKYARSNIDPDNREVVCGPLLNYRHMEEDRWNGSILIVTKQQGEIPRSSPTLLLRRSIDEDYASRAEAYTHVKGSLLYSDSRCSFWRFDISVTMESTESRWEYTIAEVDFQHRVRGLTNSFVVPSCNESMRIMFYSCNGWCDGAEEGEWNHLSLWKDVLRRHDKAPFHVMIGGGDQIYNDEIYQSGPLLEWTKIEDSRERLRYQCSRELQQACDDWYLDNYIRWYNTEPFASALCQIPSLNIWDDHDVRTICCNMDQKKDLILCRSSTDLDHMPEKRWSVLYVLHPDVRIVTARPMSRTLLTPRDQVFQTIGALAHKYYMLFQHHLPPTKWDSHIHDHEPHIADPRPEPQYVLGMKPGPYIAAHSHSIFTRLGARMAFLGVDARTERTRERTNYPETYDRLFSRVDEGLHAAARSDRPIRHLILLFGIPLAYPPLTWLETAFEGSAGRSFQRLSQKLAIGKATRMTKKHKKAEIVYRAGENAINRFDGAIELLDDLNDHYTSTSHQDERRYLIERIQSICAAHSVRATILSGDVHLAAVGRFFTKHKGHIPEIEADFRFMTNIISSAIVNQPPPEAVAKLISHADKIRELNAETEETLFRIFREDSRDSKQEPKGTAVAMPRRNFTIITENSPNNRGRDTHGFKLSLRQFLAKHGHRPLHLAEANAGIRHIAASEQHGKGNDGSLDVCICVEIDHRDTWGKTEGYGFTIPVLDYHGPAAQ</sequence>
<dbReference type="EMBL" id="BHVY01000004">
    <property type="protein sequence ID" value="GIJ87970.1"/>
    <property type="molecule type" value="Genomic_DNA"/>
</dbReference>
<evidence type="ECO:0000259" key="2">
    <source>
        <dbReference type="Pfam" id="PF19050"/>
    </source>
</evidence>
<dbReference type="OrthoDB" id="9999821at2759"/>
<dbReference type="PANTHER" id="PTHR46689:SF3">
    <property type="entry name" value="PHOD-LIKE PHOSPHATASE DOMAIN-CONTAINING PROTEIN"/>
    <property type="match status" value="1"/>
</dbReference>
<feature type="domain" description="PhoD-like phosphatase" evidence="2">
    <location>
        <begin position="153"/>
        <end position="307"/>
    </location>
</feature>
<evidence type="ECO:0000313" key="4">
    <source>
        <dbReference type="Proteomes" id="UP001043456"/>
    </source>
</evidence>
<gene>
    <name evidence="3" type="ORF">Asppvi_006886</name>
</gene>
<dbReference type="InterPro" id="IPR043904">
    <property type="entry name" value="PhoD_2-like"/>
</dbReference>
<evidence type="ECO:0000313" key="3">
    <source>
        <dbReference type="EMBL" id="GIJ87970.1"/>
    </source>
</evidence>
<dbReference type="GO" id="GO:0016020">
    <property type="term" value="C:membrane"/>
    <property type="evidence" value="ECO:0007669"/>
    <property type="project" value="TreeGrafter"/>
</dbReference>
<dbReference type="PANTHER" id="PTHR46689">
    <property type="entry name" value="MEMBRANE PROTEIN, PUTATIVE-RELATED"/>
    <property type="match status" value="1"/>
</dbReference>
<dbReference type="Pfam" id="PF19050">
    <property type="entry name" value="PhoD_2"/>
    <property type="match status" value="2"/>
</dbReference>
<evidence type="ECO:0000256" key="1">
    <source>
        <dbReference type="SAM" id="MobiDB-lite"/>
    </source>
</evidence>
<protein>
    <recommendedName>
        <fullName evidence="2">PhoD-like phosphatase domain-containing protein</fullName>
    </recommendedName>
</protein>
<dbReference type="AlphaFoldDB" id="A0A9P3EWM8"/>
<feature type="compositionally biased region" description="Basic and acidic residues" evidence="1">
    <location>
        <begin position="41"/>
        <end position="50"/>
    </location>
</feature>
<name>A0A9P3EWM8_9EURO</name>
<dbReference type="Proteomes" id="UP001043456">
    <property type="component" value="Unassembled WGS sequence"/>
</dbReference>
<feature type="region of interest" description="Disordered" evidence="1">
    <location>
        <begin position="20"/>
        <end position="52"/>
    </location>
</feature>
<comment type="caution">
    <text evidence="3">The sequence shown here is derived from an EMBL/GenBank/DDBJ whole genome shotgun (WGS) entry which is preliminary data.</text>
</comment>
<accession>A0A9P3EWM8</accession>
<dbReference type="InterPro" id="IPR038607">
    <property type="entry name" value="PhoD-like_sf"/>
</dbReference>
<proteinExistence type="predicted"/>
<feature type="domain" description="PhoD-like phosphatase" evidence="2">
    <location>
        <begin position="428"/>
        <end position="694"/>
    </location>
</feature>
<dbReference type="RefSeq" id="XP_043158716.1">
    <property type="nucleotide sequence ID" value="XM_043302781.1"/>
</dbReference>